<name>A0ACD3B5I6_9AGAR</name>
<protein>
    <submittedName>
        <fullName evidence="1">Uncharacterized protein</fullName>
    </submittedName>
</protein>
<dbReference type="EMBL" id="ML208279">
    <property type="protein sequence ID" value="TFK73071.1"/>
    <property type="molecule type" value="Genomic_DNA"/>
</dbReference>
<evidence type="ECO:0000313" key="1">
    <source>
        <dbReference type="EMBL" id="TFK73071.1"/>
    </source>
</evidence>
<accession>A0ACD3B5I6</accession>
<reference evidence="1 2" key="1">
    <citation type="journal article" date="2019" name="Nat. Ecol. Evol.">
        <title>Megaphylogeny resolves global patterns of mushroom evolution.</title>
        <authorList>
            <person name="Varga T."/>
            <person name="Krizsan K."/>
            <person name="Foldi C."/>
            <person name="Dima B."/>
            <person name="Sanchez-Garcia M."/>
            <person name="Sanchez-Ramirez S."/>
            <person name="Szollosi G.J."/>
            <person name="Szarkandi J.G."/>
            <person name="Papp V."/>
            <person name="Albert L."/>
            <person name="Andreopoulos W."/>
            <person name="Angelini C."/>
            <person name="Antonin V."/>
            <person name="Barry K.W."/>
            <person name="Bougher N.L."/>
            <person name="Buchanan P."/>
            <person name="Buyck B."/>
            <person name="Bense V."/>
            <person name="Catcheside P."/>
            <person name="Chovatia M."/>
            <person name="Cooper J."/>
            <person name="Damon W."/>
            <person name="Desjardin D."/>
            <person name="Finy P."/>
            <person name="Geml J."/>
            <person name="Haridas S."/>
            <person name="Hughes K."/>
            <person name="Justo A."/>
            <person name="Karasinski D."/>
            <person name="Kautmanova I."/>
            <person name="Kiss B."/>
            <person name="Kocsube S."/>
            <person name="Kotiranta H."/>
            <person name="LaButti K.M."/>
            <person name="Lechner B.E."/>
            <person name="Liimatainen K."/>
            <person name="Lipzen A."/>
            <person name="Lukacs Z."/>
            <person name="Mihaltcheva S."/>
            <person name="Morgado L.N."/>
            <person name="Niskanen T."/>
            <person name="Noordeloos M.E."/>
            <person name="Ohm R.A."/>
            <person name="Ortiz-Santana B."/>
            <person name="Ovrebo C."/>
            <person name="Racz N."/>
            <person name="Riley R."/>
            <person name="Savchenko A."/>
            <person name="Shiryaev A."/>
            <person name="Soop K."/>
            <person name="Spirin V."/>
            <person name="Szebenyi C."/>
            <person name="Tomsovsky M."/>
            <person name="Tulloss R.E."/>
            <person name="Uehling J."/>
            <person name="Grigoriev I.V."/>
            <person name="Vagvolgyi C."/>
            <person name="Papp T."/>
            <person name="Martin F.M."/>
            <person name="Miettinen O."/>
            <person name="Hibbett D.S."/>
            <person name="Nagy L.G."/>
        </authorList>
    </citation>
    <scope>NUCLEOTIDE SEQUENCE [LARGE SCALE GENOMIC DNA]</scope>
    <source>
        <strain evidence="1 2">NL-1719</strain>
    </source>
</reference>
<dbReference type="Proteomes" id="UP000308600">
    <property type="component" value="Unassembled WGS sequence"/>
</dbReference>
<evidence type="ECO:0000313" key="2">
    <source>
        <dbReference type="Proteomes" id="UP000308600"/>
    </source>
</evidence>
<sequence length="59" mass="6363">MTHPLIHQVLPPEVLSLAFSSLDPLGPSNQGIPITLSLVCKGWCSVVLDTSYLWTCIGI</sequence>
<gene>
    <name evidence="1" type="ORF">BDN72DRAFT_835405</name>
</gene>
<proteinExistence type="predicted"/>
<organism evidence="1 2">
    <name type="scientific">Pluteus cervinus</name>
    <dbReference type="NCBI Taxonomy" id="181527"/>
    <lineage>
        <taxon>Eukaryota</taxon>
        <taxon>Fungi</taxon>
        <taxon>Dikarya</taxon>
        <taxon>Basidiomycota</taxon>
        <taxon>Agaricomycotina</taxon>
        <taxon>Agaricomycetes</taxon>
        <taxon>Agaricomycetidae</taxon>
        <taxon>Agaricales</taxon>
        <taxon>Pluteineae</taxon>
        <taxon>Pluteaceae</taxon>
        <taxon>Pluteus</taxon>
    </lineage>
</organism>
<keyword evidence="2" id="KW-1185">Reference proteome</keyword>